<dbReference type="NCBIfam" id="TIGR02578">
    <property type="entry name" value="cas_TM1811_Csm1"/>
    <property type="match status" value="1"/>
</dbReference>
<proteinExistence type="predicted"/>
<comment type="caution">
    <text evidence="3">The sequence shown here is derived from an EMBL/GenBank/DDBJ whole genome shotgun (WGS) entry which is preliminary data.</text>
</comment>
<dbReference type="Pfam" id="PF18211">
    <property type="entry name" value="Csm1_B"/>
    <property type="match status" value="1"/>
</dbReference>
<evidence type="ECO:0000256" key="1">
    <source>
        <dbReference type="ARBA" id="ARBA00022679"/>
    </source>
</evidence>
<sequence length="204" mass="22848">MLQNFVQSLAKIPSSHKENLALWVDHFDTALQCFFSSLPSVYTAEISQYDHLKTTVAIATALVLSAEQNKAKPFLLIQGDFFGIQDFIFSGGRETNKRAAKILRGRSFQVSLFTELAALKVLEACELPSTSQLMNAAGKFLIVAPNTEKRQAIYRVQNELNQWFVDNTYGLVGLGLVVKEAAVSDFFGQTFKKLRDSLFKELEK</sequence>
<reference evidence="3" key="1">
    <citation type="submission" date="2020-11" db="EMBL/GenBank/DDBJ databases">
        <title>Gallibacterium anatis 1637, full genome, WGS.</title>
        <authorList>
            <person name="Laishevtcev A.I."/>
            <person name="Yakimova E.A."/>
            <person name="Petkovich D."/>
            <person name="Stepanova T.V."/>
            <person name="Kalendr R.S."/>
            <person name="Rubalsky E.O."/>
            <person name="Zulkarneev E.R."/>
            <person name="Aleshkin A.V."/>
        </authorList>
    </citation>
    <scope>NUCLEOTIDE SEQUENCE</scope>
    <source>
        <strain evidence="3">1637</strain>
    </source>
</reference>
<organism evidence="3">
    <name type="scientific">Gallibacterium anatis</name>
    <dbReference type="NCBI Taxonomy" id="750"/>
    <lineage>
        <taxon>Bacteria</taxon>
        <taxon>Pseudomonadati</taxon>
        <taxon>Pseudomonadota</taxon>
        <taxon>Gammaproteobacteria</taxon>
        <taxon>Pasteurellales</taxon>
        <taxon>Pasteurellaceae</taxon>
        <taxon>Gallibacterium</taxon>
    </lineage>
</organism>
<dbReference type="InterPro" id="IPR013408">
    <property type="entry name" value="Cas10/Csm1"/>
</dbReference>
<dbReference type="InterPro" id="IPR052117">
    <property type="entry name" value="Cas10/Csm1_subtype-III-A"/>
</dbReference>
<dbReference type="GO" id="GO:0016740">
    <property type="term" value="F:transferase activity"/>
    <property type="evidence" value="ECO:0007669"/>
    <property type="project" value="UniProtKB-KW"/>
</dbReference>
<dbReference type="PANTHER" id="PTHR36528:SF1">
    <property type="entry name" value="CRISPR SYSTEM SINGLE-STRAND-SPECIFIC DEOXYRIBONUCLEASE CAS10_CSM1 (SUBTYPE III-A)"/>
    <property type="match status" value="1"/>
</dbReference>
<protein>
    <recommendedName>
        <fullName evidence="2">Csm1 subunit domain-containing protein</fullName>
    </recommendedName>
</protein>
<name>A0A930Y4R4_9PAST</name>
<dbReference type="EMBL" id="JADION010000003">
    <property type="protein sequence ID" value="MBF4102230.1"/>
    <property type="molecule type" value="Genomic_DNA"/>
</dbReference>
<dbReference type="AlphaFoldDB" id="A0A930Y4R4"/>
<gene>
    <name evidence="3" type="ORF">INT80_01785</name>
</gene>
<accession>A0A930Y4R4</accession>
<evidence type="ECO:0000313" key="3">
    <source>
        <dbReference type="EMBL" id="MBF4102230.1"/>
    </source>
</evidence>
<keyword evidence="1" id="KW-0808">Transferase</keyword>
<dbReference type="InterPro" id="IPR041062">
    <property type="entry name" value="Csm1_B"/>
</dbReference>
<feature type="domain" description="Csm1 subunit" evidence="2">
    <location>
        <begin position="96"/>
        <end position="186"/>
    </location>
</feature>
<dbReference type="PANTHER" id="PTHR36528">
    <property type="entry name" value="CRISPR SYSTEM SINGLE-STRAND-SPECIFIC DEOXYRIBONUCLEASE CAS10/CSM1 (SUBTYPE III-A)"/>
    <property type="match status" value="1"/>
</dbReference>
<evidence type="ECO:0000259" key="2">
    <source>
        <dbReference type="Pfam" id="PF18211"/>
    </source>
</evidence>